<feature type="transmembrane region" description="Helical" evidence="1">
    <location>
        <begin position="7"/>
        <end position="29"/>
    </location>
</feature>
<reference evidence="2" key="1">
    <citation type="journal article" date="2014" name="Nat. Commun.">
        <title>Multiple recent horizontal transfers of a large genomic region in cheese making fungi.</title>
        <authorList>
            <person name="Cheeseman K."/>
            <person name="Ropars J."/>
            <person name="Renault P."/>
            <person name="Dupont J."/>
            <person name="Gouzy J."/>
            <person name="Branca A."/>
            <person name="Abraham A.L."/>
            <person name="Ceppi M."/>
            <person name="Conseiller E."/>
            <person name="Debuchy R."/>
            <person name="Malagnac F."/>
            <person name="Goarin A."/>
            <person name="Silar P."/>
            <person name="Lacoste S."/>
            <person name="Sallet E."/>
            <person name="Bensimon A."/>
            <person name="Giraud T."/>
            <person name="Brygoo Y."/>
        </authorList>
    </citation>
    <scope>NUCLEOTIDE SEQUENCE [LARGE SCALE GENOMIC DNA]</scope>
    <source>
        <strain evidence="2">FM164</strain>
    </source>
</reference>
<dbReference type="Proteomes" id="UP000030686">
    <property type="component" value="Unassembled WGS sequence"/>
</dbReference>
<gene>
    <name evidence="2" type="ORF">PROQFM164_S08g000129</name>
</gene>
<evidence type="ECO:0000313" key="2">
    <source>
        <dbReference type="EMBL" id="CDM38078.1"/>
    </source>
</evidence>
<accession>W6QMH4</accession>
<name>W6QMH4_PENRF</name>
<evidence type="ECO:0000313" key="3">
    <source>
        <dbReference type="Proteomes" id="UP000030686"/>
    </source>
</evidence>
<proteinExistence type="predicted"/>
<evidence type="ECO:0000256" key="1">
    <source>
        <dbReference type="SAM" id="Phobius"/>
    </source>
</evidence>
<protein>
    <submittedName>
        <fullName evidence="2">Uncharacterized protein</fullName>
    </submittedName>
</protein>
<keyword evidence="1" id="KW-1133">Transmembrane helix</keyword>
<dbReference type="EMBL" id="HG792022">
    <property type="protein sequence ID" value="CDM38078.1"/>
    <property type="molecule type" value="Genomic_DNA"/>
</dbReference>
<dbReference type="AlphaFoldDB" id="W6QMH4"/>
<keyword evidence="1" id="KW-0472">Membrane</keyword>
<keyword evidence="3" id="KW-1185">Reference proteome</keyword>
<sequence length="44" mass="5333">MTATARDVLWLVVAFLLAVKAINFLFWWAKREVKLYVNWSHRRL</sequence>
<keyword evidence="1" id="KW-0812">Transmembrane</keyword>
<organism evidence="2 3">
    <name type="scientific">Penicillium roqueforti (strain FM164)</name>
    <dbReference type="NCBI Taxonomy" id="1365484"/>
    <lineage>
        <taxon>Eukaryota</taxon>
        <taxon>Fungi</taxon>
        <taxon>Dikarya</taxon>
        <taxon>Ascomycota</taxon>
        <taxon>Pezizomycotina</taxon>
        <taxon>Eurotiomycetes</taxon>
        <taxon>Eurotiomycetidae</taxon>
        <taxon>Eurotiales</taxon>
        <taxon>Aspergillaceae</taxon>
        <taxon>Penicillium</taxon>
    </lineage>
</organism>